<evidence type="ECO:0000256" key="5">
    <source>
        <dbReference type="ARBA" id="ARBA00022989"/>
    </source>
</evidence>
<keyword evidence="4 7" id="KW-0812">Transmembrane</keyword>
<keyword evidence="9" id="KW-1185">Reference proteome</keyword>
<dbReference type="InterPro" id="IPR051907">
    <property type="entry name" value="DoxX-like_oxidoreductase"/>
</dbReference>
<dbReference type="EMBL" id="FOEI01000001">
    <property type="protein sequence ID" value="SEP60440.1"/>
    <property type="molecule type" value="Genomic_DNA"/>
</dbReference>
<keyword evidence="5 7" id="KW-1133">Transmembrane helix</keyword>
<comment type="similarity">
    <text evidence="2">Belongs to the DoxX family.</text>
</comment>
<protein>
    <submittedName>
        <fullName evidence="8">Uncharacterized membrane protein YphA, DoxX/SURF4 family</fullName>
    </submittedName>
</protein>
<name>A0A1H8Z7N7_9FLAO</name>
<evidence type="ECO:0000313" key="9">
    <source>
        <dbReference type="Proteomes" id="UP000198648"/>
    </source>
</evidence>
<comment type="subcellular location">
    <subcellularLocation>
        <location evidence="1">Cell membrane</location>
        <topology evidence="1">Multi-pass membrane protein</topology>
    </subcellularLocation>
</comment>
<dbReference type="Pfam" id="PF07681">
    <property type="entry name" value="DoxX"/>
    <property type="match status" value="1"/>
</dbReference>
<evidence type="ECO:0000256" key="6">
    <source>
        <dbReference type="ARBA" id="ARBA00023136"/>
    </source>
</evidence>
<evidence type="ECO:0000256" key="2">
    <source>
        <dbReference type="ARBA" id="ARBA00006679"/>
    </source>
</evidence>
<dbReference type="GO" id="GO:0005886">
    <property type="term" value="C:plasma membrane"/>
    <property type="evidence" value="ECO:0007669"/>
    <property type="project" value="UniProtKB-SubCell"/>
</dbReference>
<feature type="transmembrane region" description="Helical" evidence="7">
    <location>
        <begin position="86"/>
        <end position="103"/>
    </location>
</feature>
<accession>A0A1H8Z7N7</accession>
<dbReference type="Proteomes" id="UP000198648">
    <property type="component" value="Unassembled WGS sequence"/>
</dbReference>
<evidence type="ECO:0000256" key="4">
    <source>
        <dbReference type="ARBA" id="ARBA00022692"/>
    </source>
</evidence>
<feature type="transmembrane region" description="Helical" evidence="7">
    <location>
        <begin position="21"/>
        <end position="40"/>
    </location>
</feature>
<reference evidence="8 9" key="1">
    <citation type="submission" date="2016-10" db="EMBL/GenBank/DDBJ databases">
        <authorList>
            <person name="de Groot N.N."/>
        </authorList>
    </citation>
    <scope>NUCLEOTIDE SEQUENCE [LARGE SCALE GENOMIC DNA]</scope>
    <source>
        <strain evidence="8 9">DSM 27078</strain>
    </source>
</reference>
<keyword evidence="3" id="KW-1003">Cell membrane</keyword>
<dbReference type="OrthoDB" id="680764at2"/>
<dbReference type="STRING" id="1299341.SAMN05444005_101540"/>
<sequence length="141" mass="16045">MATSIKQLNKWANAHTSYPIDMLRIALGVFLFLKGVSFVSDRHYLNEVLNTFNGFGGEMLLIHYVGFAHMIGGFLIVIGFFTRWSIYAQLPIILSAVLINFFGEFNLSNFLQASIAFMLCLFFSFYGSGKHSVDYNMKMEQ</sequence>
<dbReference type="RefSeq" id="WP_091464781.1">
    <property type="nucleotide sequence ID" value="NZ_FOEI01000001.1"/>
</dbReference>
<dbReference type="PANTHER" id="PTHR33452:SF1">
    <property type="entry name" value="INNER MEMBRANE PROTEIN YPHA-RELATED"/>
    <property type="match status" value="1"/>
</dbReference>
<evidence type="ECO:0000313" key="8">
    <source>
        <dbReference type="EMBL" id="SEP60440.1"/>
    </source>
</evidence>
<evidence type="ECO:0000256" key="3">
    <source>
        <dbReference type="ARBA" id="ARBA00022475"/>
    </source>
</evidence>
<gene>
    <name evidence="8" type="ORF">SAMN05444005_101540</name>
</gene>
<dbReference type="PANTHER" id="PTHR33452">
    <property type="entry name" value="OXIDOREDUCTASE CATD-RELATED"/>
    <property type="match status" value="1"/>
</dbReference>
<dbReference type="InterPro" id="IPR032808">
    <property type="entry name" value="DoxX"/>
</dbReference>
<evidence type="ECO:0000256" key="1">
    <source>
        <dbReference type="ARBA" id="ARBA00004651"/>
    </source>
</evidence>
<feature type="transmembrane region" description="Helical" evidence="7">
    <location>
        <begin position="109"/>
        <end position="129"/>
    </location>
</feature>
<organism evidence="8 9">
    <name type="scientific">Flavobacterium urocaniciphilum</name>
    <dbReference type="NCBI Taxonomy" id="1299341"/>
    <lineage>
        <taxon>Bacteria</taxon>
        <taxon>Pseudomonadati</taxon>
        <taxon>Bacteroidota</taxon>
        <taxon>Flavobacteriia</taxon>
        <taxon>Flavobacteriales</taxon>
        <taxon>Flavobacteriaceae</taxon>
        <taxon>Flavobacterium</taxon>
    </lineage>
</organism>
<proteinExistence type="inferred from homology"/>
<keyword evidence="6 7" id="KW-0472">Membrane</keyword>
<dbReference type="AlphaFoldDB" id="A0A1H8Z7N7"/>
<feature type="transmembrane region" description="Helical" evidence="7">
    <location>
        <begin position="60"/>
        <end position="81"/>
    </location>
</feature>
<evidence type="ECO:0000256" key="7">
    <source>
        <dbReference type="SAM" id="Phobius"/>
    </source>
</evidence>